<keyword evidence="2" id="KW-1185">Reference proteome</keyword>
<dbReference type="AlphaFoldDB" id="W1P4M3"/>
<proteinExistence type="predicted"/>
<name>W1P4M3_AMBTC</name>
<gene>
    <name evidence="1" type="ORF">AMTR_s00087p00152790</name>
</gene>
<accession>W1P4M3</accession>
<organism evidence="1 2">
    <name type="scientific">Amborella trichopoda</name>
    <dbReference type="NCBI Taxonomy" id="13333"/>
    <lineage>
        <taxon>Eukaryota</taxon>
        <taxon>Viridiplantae</taxon>
        <taxon>Streptophyta</taxon>
        <taxon>Embryophyta</taxon>
        <taxon>Tracheophyta</taxon>
        <taxon>Spermatophyta</taxon>
        <taxon>Magnoliopsida</taxon>
        <taxon>Amborellales</taxon>
        <taxon>Amborellaceae</taxon>
        <taxon>Amborella</taxon>
    </lineage>
</organism>
<evidence type="ECO:0000313" key="2">
    <source>
        <dbReference type="Proteomes" id="UP000017836"/>
    </source>
</evidence>
<sequence>MHFGVDWFRSTTTGEQLSKSSVGGGFSSMSIQSSQRVLSSLMEETRGLSDSTKAYPGLCQAYSEIPQGAHSNYLADCMISVLASSVRQGIQSSHRFPYGYLVTTSPVSPREAYPTRTEYIRVAGSNFDPLT</sequence>
<dbReference type="Gramene" id="ERN02604">
    <property type="protein sequence ID" value="ERN02604"/>
    <property type="gene ID" value="AMTR_s00087p00152790"/>
</dbReference>
<dbReference type="EMBL" id="KI394524">
    <property type="protein sequence ID" value="ERN02604.1"/>
    <property type="molecule type" value="Genomic_DNA"/>
</dbReference>
<dbReference type="Proteomes" id="UP000017836">
    <property type="component" value="Unassembled WGS sequence"/>
</dbReference>
<evidence type="ECO:0000313" key="1">
    <source>
        <dbReference type="EMBL" id="ERN02604.1"/>
    </source>
</evidence>
<reference evidence="2" key="1">
    <citation type="journal article" date="2013" name="Science">
        <title>The Amborella genome and the evolution of flowering plants.</title>
        <authorList>
            <consortium name="Amborella Genome Project"/>
        </authorList>
    </citation>
    <scope>NUCLEOTIDE SEQUENCE [LARGE SCALE GENOMIC DNA]</scope>
</reference>
<protein>
    <submittedName>
        <fullName evidence="1">Uncharacterized protein</fullName>
    </submittedName>
</protein>
<dbReference type="HOGENOM" id="CLU_158873_0_0_1"/>